<keyword evidence="2" id="KW-1185">Reference proteome</keyword>
<dbReference type="Proteomes" id="UP001596036">
    <property type="component" value="Unassembled WGS sequence"/>
</dbReference>
<name>A0ABW0SP78_9GAMM</name>
<accession>A0ABW0SP78</accession>
<organism evidence="1 2">
    <name type="scientific">Lysobacter yangpyeongensis</name>
    <dbReference type="NCBI Taxonomy" id="346182"/>
    <lineage>
        <taxon>Bacteria</taxon>
        <taxon>Pseudomonadati</taxon>
        <taxon>Pseudomonadota</taxon>
        <taxon>Gammaproteobacteria</taxon>
        <taxon>Lysobacterales</taxon>
        <taxon>Lysobacteraceae</taxon>
        <taxon>Lysobacter</taxon>
    </lineage>
</organism>
<protein>
    <submittedName>
        <fullName evidence="1">Uncharacterized protein</fullName>
    </submittedName>
</protein>
<dbReference type="RefSeq" id="WP_386755356.1">
    <property type="nucleotide sequence ID" value="NZ_JBHSNM010000004.1"/>
</dbReference>
<sequence>MNLFKGLLYLLENDTPASPVLIDARHYGAATAANEFVDELGNRAASQRRFGAIATQLPGEDATLAAIGGCR</sequence>
<evidence type="ECO:0000313" key="1">
    <source>
        <dbReference type="EMBL" id="MFC5570863.1"/>
    </source>
</evidence>
<dbReference type="EMBL" id="JBHSNM010000004">
    <property type="protein sequence ID" value="MFC5570863.1"/>
    <property type="molecule type" value="Genomic_DNA"/>
</dbReference>
<comment type="caution">
    <text evidence="1">The sequence shown here is derived from an EMBL/GenBank/DDBJ whole genome shotgun (WGS) entry which is preliminary data.</text>
</comment>
<reference evidence="2" key="1">
    <citation type="journal article" date="2019" name="Int. J. Syst. Evol. Microbiol.">
        <title>The Global Catalogue of Microorganisms (GCM) 10K type strain sequencing project: providing services to taxonomists for standard genome sequencing and annotation.</title>
        <authorList>
            <consortium name="The Broad Institute Genomics Platform"/>
            <consortium name="The Broad Institute Genome Sequencing Center for Infectious Disease"/>
            <person name="Wu L."/>
            <person name="Ma J."/>
        </authorList>
    </citation>
    <scope>NUCLEOTIDE SEQUENCE [LARGE SCALE GENOMIC DNA]</scope>
    <source>
        <strain evidence="2">KACC 11407</strain>
    </source>
</reference>
<gene>
    <name evidence="1" type="ORF">ACFPN1_12410</name>
</gene>
<proteinExistence type="predicted"/>
<evidence type="ECO:0000313" key="2">
    <source>
        <dbReference type="Proteomes" id="UP001596036"/>
    </source>
</evidence>